<organism evidence="1 2">
    <name type="scientific">Coregonus suidteri</name>
    <dbReference type="NCBI Taxonomy" id="861788"/>
    <lineage>
        <taxon>Eukaryota</taxon>
        <taxon>Metazoa</taxon>
        <taxon>Chordata</taxon>
        <taxon>Craniata</taxon>
        <taxon>Vertebrata</taxon>
        <taxon>Euteleostomi</taxon>
        <taxon>Actinopterygii</taxon>
        <taxon>Neopterygii</taxon>
        <taxon>Teleostei</taxon>
        <taxon>Protacanthopterygii</taxon>
        <taxon>Salmoniformes</taxon>
        <taxon>Salmonidae</taxon>
        <taxon>Coregoninae</taxon>
        <taxon>Coregonus</taxon>
    </lineage>
</organism>
<name>A0AAN8M010_9TELE</name>
<sequence>MLRLEEQRECHQKLQVQESRLLNHYLRLKMKRLAREQEDELALDMSILEQLLTEERDEKQGEVMRKLELRVGQSSLRSRRDRRRRQSS</sequence>
<proteinExistence type="predicted"/>
<accession>A0AAN8M010</accession>
<gene>
    <name evidence="1" type="ORF">J4Q44_G00068570</name>
</gene>
<dbReference type="EMBL" id="JAGTTL010000005">
    <property type="protein sequence ID" value="KAK6322065.1"/>
    <property type="molecule type" value="Genomic_DNA"/>
</dbReference>
<reference evidence="1 2" key="1">
    <citation type="submission" date="2021-04" db="EMBL/GenBank/DDBJ databases">
        <authorList>
            <person name="De Guttry C."/>
            <person name="Zahm M."/>
            <person name="Klopp C."/>
            <person name="Cabau C."/>
            <person name="Louis A."/>
            <person name="Berthelot C."/>
            <person name="Parey E."/>
            <person name="Roest Crollius H."/>
            <person name="Montfort J."/>
            <person name="Robinson-Rechavi M."/>
            <person name="Bucao C."/>
            <person name="Bouchez O."/>
            <person name="Gislard M."/>
            <person name="Lluch J."/>
            <person name="Milhes M."/>
            <person name="Lampietro C."/>
            <person name="Lopez Roques C."/>
            <person name="Donnadieu C."/>
            <person name="Braasch I."/>
            <person name="Desvignes T."/>
            <person name="Postlethwait J."/>
            <person name="Bobe J."/>
            <person name="Wedekind C."/>
            <person name="Guiguen Y."/>
        </authorList>
    </citation>
    <scope>NUCLEOTIDE SEQUENCE [LARGE SCALE GENOMIC DNA]</scope>
    <source>
        <strain evidence="1">Cs_M1</strain>
        <tissue evidence="1">Blood</tissue>
    </source>
</reference>
<dbReference type="Proteomes" id="UP001356427">
    <property type="component" value="Unassembled WGS sequence"/>
</dbReference>
<dbReference type="AlphaFoldDB" id="A0AAN8M010"/>
<evidence type="ECO:0000313" key="1">
    <source>
        <dbReference type="EMBL" id="KAK6322065.1"/>
    </source>
</evidence>
<protein>
    <submittedName>
        <fullName evidence="1">Uncharacterized protein</fullName>
    </submittedName>
</protein>
<comment type="caution">
    <text evidence="1">The sequence shown here is derived from an EMBL/GenBank/DDBJ whole genome shotgun (WGS) entry which is preliminary data.</text>
</comment>
<evidence type="ECO:0000313" key="2">
    <source>
        <dbReference type="Proteomes" id="UP001356427"/>
    </source>
</evidence>
<keyword evidence="2" id="KW-1185">Reference proteome</keyword>